<evidence type="ECO:0000313" key="6">
    <source>
        <dbReference type="Proteomes" id="UP001054945"/>
    </source>
</evidence>
<gene>
    <name evidence="5" type="primary">TRIP11</name>
    <name evidence="5" type="ORF">CEXT_556841</name>
</gene>
<sequence>MSWFGDQLNSITGKISDFTKEVLIESEASKLTDEESNQNGVLPFKELADLCKEKDQKIEQLMQEKQSLEKSIDELDQQHREETSYLLQLKNGTVVENKLLKQRLAEQEAKLSSKPDFLCNNFDHLNKDLKVVLTSKMGFDSDIFDDKCSKENQNLLTLFRLLSNSCTEDGIKEGIQWLENQKHHINNYTSEDKDTLNNLISKTNTIASSNVAMQTDATIYICNNQDLNRTFSKHSQTENSLEIINVTHDNTELSKLQSTIDVLEQEKAQFQNEISALKSLVNKTSSSIFVQTSEYVCECESLKAKLEASKLELINLEQVSNAKLKEQLDRLNNVKEKMLLKESVITEKDAITKSQKREITSLLEKMKTMREDLNTLKKEYSSREFNSSQLSSEKFSSSNHVEKDNEHEIKHLLGKISSLELEKSKLLCVLNEKSQECSSLKTEVHKLTSIVASEKQALLKLQQDNCELKLSNKEKSDPELTKETVKKLSNLIRDKDLEIESLKQKNSTLTTLIQETSNIPEHLQSLLEEKENLSRQIKVFKTDREKFMVDYNMKDKELHKCTTEVKELNSELLEQREKVIVLEQTHNSLAQQYEEKQKSLINTQNEMINLKQYLTGLEQQLVDIKEKYSNLLNQVNSGDAIQITKNELNDKNTKIEQLTSANEEKDHLIQEKTV</sequence>
<keyword evidence="5" id="KW-0675">Receptor</keyword>
<feature type="coiled-coil region" evidence="4">
    <location>
        <begin position="485"/>
        <end position="661"/>
    </location>
</feature>
<reference evidence="5 6" key="1">
    <citation type="submission" date="2021-06" db="EMBL/GenBank/DDBJ databases">
        <title>Caerostris extrusa draft genome.</title>
        <authorList>
            <person name="Kono N."/>
            <person name="Arakawa K."/>
        </authorList>
    </citation>
    <scope>NUCLEOTIDE SEQUENCE [LARGE SCALE GENOMIC DNA]</scope>
</reference>
<accession>A0AAV4XPF7</accession>
<dbReference type="GO" id="GO:0006888">
    <property type="term" value="P:endoplasmic reticulum to Golgi vesicle-mediated transport"/>
    <property type="evidence" value="ECO:0007669"/>
    <property type="project" value="TreeGrafter"/>
</dbReference>
<protein>
    <submittedName>
        <fullName evidence="5">Thyroid receptor-interacting protein 11</fullName>
    </submittedName>
</protein>
<evidence type="ECO:0000256" key="2">
    <source>
        <dbReference type="ARBA" id="ARBA00023034"/>
    </source>
</evidence>
<dbReference type="GO" id="GO:0005794">
    <property type="term" value="C:Golgi apparatus"/>
    <property type="evidence" value="ECO:0007669"/>
    <property type="project" value="UniProtKB-SubCell"/>
</dbReference>
<dbReference type="AlphaFoldDB" id="A0AAV4XPF7"/>
<evidence type="ECO:0000256" key="1">
    <source>
        <dbReference type="ARBA" id="ARBA00004555"/>
    </source>
</evidence>
<comment type="subcellular location">
    <subcellularLocation>
        <location evidence="1">Golgi apparatus</location>
    </subcellularLocation>
</comment>
<feature type="coiled-coil region" evidence="4">
    <location>
        <begin position="44"/>
        <end position="81"/>
    </location>
</feature>
<keyword evidence="6" id="KW-1185">Reference proteome</keyword>
<keyword evidence="3 4" id="KW-0175">Coiled coil</keyword>
<keyword evidence="2" id="KW-0333">Golgi apparatus</keyword>
<dbReference type="GO" id="GO:0007030">
    <property type="term" value="P:Golgi organization"/>
    <property type="evidence" value="ECO:0007669"/>
    <property type="project" value="TreeGrafter"/>
</dbReference>
<feature type="coiled-coil region" evidence="4">
    <location>
        <begin position="253"/>
        <end position="383"/>
    </location>
</feature>
<dbReference type="EMBL" id="BPLR01018060">
    <property type="protein sequence ID" value="GIY96538.1"/>
    <property type="molecule type" value="Genomic_DNA"/>
</dbReference>
<comment type="caution">
    <text evidence="5">The sequence shown here is derived from an EMBL/GenBank/DDBJ whole genome shotgun (WGS) entry which is preliminary data.</text>
</comment>
<organism evidence="5 6">
    <name type="scientific">Caerostris extrusa</name>
    <name type="common">Bark spider</name>
    <name type="synonym">Caerostris bankana</name>
    <dbReference type="NCBI Taxonomy" id="172846"/>
    <lineage>
        <taxon>Eukaryota</taxon>
        <taxon>Metazoa</taxon>
        <taxon>Ecdysozoa</taxon>
        <taxon>Arthropoda</taxon>
        <taxon>Chelicerata</taxon>
        <taxon>Arachnida</taxon>
        <taxon>Araneae</taxon>
        <taxon>Araneomorphae</taxon>
        <taxon>Entelegynae</taxon>
        <taxon>Araneoidea</taxon>
        <taxon>Araneidae</taxon>
        <taxon>Caerostris</taxon>
    </lineage>
</organism>
<evidence type="ECO:0000256" key="3">
    <source>
        <dbReference type="ARBA" id="ARBA00023054"/>
    </source>
</evidence>
<dbReference type="PANTHER" id="PTHR18921:SF2">
    <property type="entry name" value="THYROID RECEPTOR-INTERACTING PROTEIN 11"/>
    <property type="match status" value="1"/>
</dbReference>
<dbReference type="PANTHER" id="PTHR18921">
    <property type="entry name" value="MYOSIN HEAVY CHAIN - RELATED"/>
    <property type="match status" value="1"/>
</dbReference>
<dbReference type="GO" id="GO:0031267">
    <property type="term" value="F:small GTPase binding"/>
    <property type="evidence" value="ECO:0007669"/>
    <property type="project" value="TreeGrafter"/>
</dbReference>
<evidence type="ECO:0000256" key="4">
    <source>
        <dbReference type="SAM" id="Coils"/>
    </source>
</evidence>
<name>A0AAV4XPF7_CAEEX</name>
<proteinExistence type="predicted"/>
<evidence type="ECO:0000313" key="5">
    <source>
        <dbReference type="EMBL" id="GIY96538.1"/>
    </source>
</evidence>
<dbReference type="Proteomes" id="UP001054945">
    <property type="component" value="Unassembled WGS sequence"/>
</dbReference>